<keyword evidence="2" id="KW-0680">Restriction system</keyword>
<dbReference type="EC" id="3.1.21.-" evidence="5"/>
<dbReference type="InterPro" id="IPR052021">
    <property type="entry name" value="Type-I_RS_S_subunit"/>
</dbReference>
<evidence type="ECO:0000256" key="3">
    <source>
        <dbReference type="ARBA" id="ARBA00023125"/>
    </source>
</evidence>
<evidence type="ECO:0000259" key="4">
    <source>
        <dbReference type="Pfam" id="PF01420"/>
    </source>
</evidence>
<dbReference type="Pfam" id="PF01420">
    <property type="entry name" value="Methylase_S"/>
    <property type="match status" value="1"/>
</dbReference>
<gene>
    <name evidence="5" type="ORF">QRX60_17795</name>
</gene>
<dbReference type="Proteomes" id="UP001239397">
    <property type="component" value="Chromosome"/>
</dbReference>
<evidence type="ECO:0000313" key="6">
    <source>
        <dbReference type="Proteomes" id="UP001239397"/>
    </source>
</evidence>
<dbReference type="GO" id="GO:0009307">
    <property type="term" value="P:DNA restriction-modification system"/>
    <property type="evidence" value="ECO:0007669"/>
    <property type="project" value="UniProtKB-KW"/>
</dbReference>
<keyword evidence="5" id="KW-0255">Endonuclease</keyword>
<evidence type="ECO:0000313" key="5">
    <source>
        <dbReference type="EMBL" id="WIY05610.1"/>
    </source>
</evidence>
<dbReference type="AlphaFoldDB" id="A0A9Y2NPI1"/>
<keyword evidence="5" id="KW-0540">Nuclease</keyword>
<dbReference type="Gene3D" id="3.90.220.20">
    <property type="entry name" value="DNA methylase specificity domains"/>
    <property type="match status" value="2"/>
</dbReference>
<dbReference type="PANTHER" id="PTHR30408">
    <property type="entry name" value="TYPE-1 RESTRICTION ENZYME ECOKI SPECIFICITY PROTEIN"/>
    <property type="match status" value="1"/>
</dbReference>
<evidence type="ECO:0000256" key="1">
    <source>
        <dbReference type="ARBA" id="ARBA00010923"/>
    </source>
</evidence>
<organism evidence="5 6">
    <name type="scientific">Amycolatopsis mongoliensis</name>
    <dbReference type="NCBI Taxonomy" id="715475"/>
    <lineage>
        <taxon>Bacteria</taxon>
        <taxon>Bacillati</taxon>
        <taxon>Actinomycetota</taxon>
        <taxon>Actinomycetes</taxon>
        <taxon>Pseudonocardiales</taxon>
        <taxon>Pseudonocardiaceae</taxon>
        <taxon>Amycolatopsis</taxon>
    </lineage>
</organism>
<dbReference type="CDD" id="cd17261">
    <property type="entry name" value="RMtype1_S_EcoKI-TRD2-CR2_like"/>
    <property type="match status" value="1"/>
</dbReference>
<dbReference type="RefSeq" id="WP_286001894.1">
    <property type="nucleotide sequence ID" value="NZ_CP127295.1"/>
</dbReference>
<proteinExistence type="inferred from homology"/>
<dbReference type="InterPro" id="IPR000055">
    <property type="entry name" value="Restrct_endonuc_typeI_TRD"/>
</dbReference>
<dbReference type="GO" id="GO:0016787">
    <property type="term" value="F:hydrolase activity"/>
    <property type="evidence" value="ECO:0007669"/>
    <property type="project" value="UniProtKB-KW"/>
</dbReference>
<dbReference type="PANTHER" id="PTHR30408:SF12">
    <property type="entry name" value="TYPE I RESTRICTION ENZYME MJAVIII SPECIFICITY SUBUNIT"/>
    <property type="match status" value="1"/>
</dbReference>
<dbReference type="InterPro" id="IPR044946">
    <property type="entry name" value="Restrct_endonuc_typeI_TRD_sf"/>
</dbReference>
<feature type="domain" description="Type I restriction modification DNA specificity" evidence="4">
    <location>
        <begin position="74"/>
        <end position="191"/>
    </location>
</feature>
<reference evidence="5 6" key="1">
    <citation type="submission" date="2023-06" db="EMBL/GenBank/DDBJ databases">
        <authorList>
            <person name="Oyuntsetseg B."/>
            <person name="Kim S.B."/>
        </authorList>
    </citation>
    <scope>NUCLEOTIDE SEQUENCE [LARGE SCALE GENOMIC DNA]</scope>
    <source>
        <strain evidence="5 6">4-36</strain>
    </source>
</reference>
<name>A0A9Y2NPI1_9PSEU</name>
<dbReference type="REBASE" id="726753">
    <property type="entry name" value="S.Asp436ORF17810P"/>
</dbReference>
<comment type="similarity">
    <text evidence="1">Belongs to the type-I restriction system S methylase family.</text>
</comment>
<dbReference type="SUPFAM" id="SSF116734">
    <property type="entry name" value="DNA methylase specificity domain"/>
    <property type="match status" value="2"/>
</dbReference>
<dbReference type="GO" id="GO:0004519">
    <property type="term" value="F:endonuclease activity"/>
    <property type="evidence" value="ECO:0007669"/>
    <property type="project" value="UniProtKB-KW"/>
</dbReference>
<keyword evidence="6" id="KW-1185">Reference proteome</keyword>
<evidence type="ECO:0000256" key="2">
    <source>
        <dbReference type="ARBA" id="ARBA00022747"/>
    </source>
</evidence>
<keyword evidence="3" id="KW-0238">DNA-binding</keyword>
<sequence>MASRSRLVQGRSIPDRWTVSPLHALLEEEFAGAWGVEPAAKPENVKVLRSTNLDDDGHLDYTSGALRLFASRDLHEKQLKTGDLLLESSGGGPGKPVGRVAFFCDPHDGWRYSVSNFFRTLRPGPAVVPKYLAYCLSHVYRQPSIWQLQQQTTGIINLKYSDYLDQDVLVPPLGEQKRIVEALDAVGESIRSAGRHLAKMEAMGRGLLAGVFSAGSGERVGWTSFRVGELLNGRPKNGYSPKAGNGFSGTYMLGLGCLTVNGFSATQLKYAPGDDPAVGRAVLTDGDLLIGRANTRDLVGMIGRYADIGYPCIYPDLMMRLRVGDKVLPEFLELLLRSDDCRRQIQARASGTSESMVKISADIVLNLTVRVPSIAEQQRILDMNNSLSVAVNDARLEIAKLRRFSDGMMDSLLTGRTRIEV</sequence>
<dbReference type="KEGG" id="amog:QRX60_17795"/>
<protein>
    <submittedName>
        <fullName evidence="5">Restriction endonuclease subunit S</fullName>
        <ecNumber evidence="5">3.1.21.-</ecNumber>
    </submittedName>
</protein>
<keyword evidence="5" id="KW-0378">Hydrolase</keyword>
<dbReference type="GO" id="GO:0003677">
    <property type="term" value="F:DNA binding"/>
    <property type="evidence" value="ECO:0007669"/>
    <property type="project" value="UniProtKB-KW"/>
</dbReference>
<accession>A0A9Y2NPI1</accession>
<dbReference type="EMBL" id="CP127295">
    <property type="protein sequence ID" value="WIY05610.1"/>
    <property type="molecule type" value="Genomic_DNA"/>
</dbReference>